<dbReference type="InterPro" id="IPR016185">
    <property type="entry name" value="PreATP-grasp_dom_sf"/>
</dbReference>
<comment type="catalytic activity">
    <reaction evidence="4 5">
        <text>5-amino-1-(5-phospho-beta-D-ribosyl)imidazole + hydrogencarbonate + ATP = 5-carboxyamino-1-(5-phospho-D-ribosyl)imidazole + ADP + phosphate + 2 H(+)</text>
        <dbReference type="Rhea" id="RHEA:19317"/>
        <dbReference type="ChEBI" id="CHEBI:15378"/>
        <dbReference type="ChEBI" id="CHEBI:17544"/>
        <dbReference type="ChEBI" id="CHEBI:30616"/>
        <dbReference type="ChEBI" id="CHEBI:43474"/>
        <dbReference type="ChEBI" id="CHEBI:58730"/>
        <dbReference type="ChEBI" id="CHEBI:137981"/>
        <dbReference type="ChEBI" id="CHEBI:456216"/>
        <dbReference type="EC" id="6.3.4.18"/>
    </reaction>
</comment>
<dbReference type="Gene3D" id="3.30.470.20">
    <property type="entry name" value="ATP-grasp fold, B domain"/>
    <property type="match status" value="1"/>
</dbReference>
<reference evidence="7" key="1">
    <citation type="submission" date="2023-01" db="EMBL/GenBank/DDBJ databases">
        <title>Sulfurovum sp. XTW-4 genome assembly.</title>
        <authorList>
            <person name="Wang J."/>
        </authorList>
    </citation>
    <scope>NUCLEOTIDE SEQUENCE</scope>
    <source>
        <strain evidence="7">XTW-4</strain>
    </source>
</reference>
<comment type="function">
    <text evidence="4">Catalyzes the ATP-dependent conversion of 5-aminoimidazole ribonucleotide (AIR) and HCO(3)(-) to N5-carboxyaminoimidazole ribonucleotide (N5-CAIR).</text>
</comment>
<feature type="domain" description="ATP-grasp" evidence="6">
    <location>
        <begin position="113"/>
        <end position="297"/>
    </location>
</feature>
<feature type="binding site" evidence="4">
    <location>
        <position position="109"/>
    </location>
    <ligand>
        <name>ATP</name>
        <dbReference type="ChEBI" id="CHEBI:30616"/>
    </ligand>
</feature>
<comment type="caution">
    <text evidence="4">Lacks conserved residue(s) required for the propagation of feature annotation.</text>
</comment>
<name>A0ABT7QSI2_9BACT</name>
<dbReference type="Proteomes" id="UP001169066">
    <property type="component" value="Unassembled WGS sequence"/>
</dbReference>
<dbReference type="InterPro" id="IPR040686">
    <property type="entry name" value="PurK_C"/>
</dbReference>
<comment type="similarity">
    <text evidence="4 5">Belongs to the PurK/PurT family.</text>
</comment>
<dbReference type="Pfam" id="PF22660">
    <property type="entry name" value="RS_preATP-grasp-like"/>
    <property type="match status" value="1"/>
</dbReference>
<evidence type="ECO:0000313" key="7">
    <source>
        <dbReference type="EMBL" id="MDM5263879.1"/>
    </source>
</evidence>
<evidence type="ECO:0000259" key="6">
    <source>
        <dbReference type="PROSITE" id="PS50975"/>
    </source>
</evidence>
<sequence length="386" mass="42627">MIEKLVTSNLKMGVIAGGQLGKMLIQEASKWDISTYVLDPDEGCSARNVASVYVKGDFNDFDTVYEFGKRVDILTFELENVNIEALQKLKSEGLKIVPDPDILALIQDKGLQKEFYAKHALPTSSFICCENEEEITEALQTGKLAYPFVQKLRKGGYDGRGVSLIHSSEKTLLDGTSVIEQKVDIDKEIAVIAARNSAGEVRCFPAVEMTFNDETNLVEEIFCPANITQEEAQTAEALAIDIIEKLDMVGLLAIEFFIDKQGQILINEVAPRPHNSGHHTIDSVVTSQLEQLLRAILDLPLGSTKLTSASVMLNLLGEAGYEGPVYYEGFSECLAIDGVKIHLYGKKSTRPSRKMGHVTVLSDSVEHAFKKADQVKNILKVKSWEK</sequence>
<dbReference type="NCBIfam" id="TIGR01161">
    <property type="entry name" value="purK"/>
    <property type="match status" value="1"/>
</dbReference>
<dbReference type="PROSITE" id="PS50975">
    <property type="entry name" value="ATP_GRASP"/>
    <property type="match status" value="1"/>
</dbReference>
<protein>
    <recommendedName>
        <fullName evidence="4 5">N5-carboxyaminoimidazole ribonucleotide synthase</fullName>
        <shortName evidence="4 5">N5-CAIR synthase</shortName>
        <ecNumber evidence="4 5">6.3.4.18</ecNumber>
    </recommendedName>
    <alternativeName>
        <fullName evidence="4 5">5-(carboxyamino)imidazole ribonucleotide synthetase</fullName>
    </alternativeName>
</protein>
<dbReference type="Pfam" id="PF02222">
    <property type="entry name" value="ATP-grasp"/>
    <property type="match status" value="1"/>
</dbReference>
<dbReference type="RefSeq" id="WP_289401827.1">
    <property type="nucleotide sequence ID" value="NZ_JAQIBC010000003.1"/>
</dbReference>
<gene>
    <name evidence="4 5" type="primary">purK</name>
    <name evidence="7" type="ORF">PF327_06680</name>
</gene>
<keyword evidence="8" id="KW-1185">Reference proteome</keyword>
<feature type="binding site" evidence="4">
    <location>
        <begin position="180"/>
        <end position="183"/>
    </location>
    <ligand>
        <name>ATP</name>
        <dbReference type="ChEBI" id="CHEBI:30616"/>
    </ligand>
</feature>
<feature type="binding site" evidence="4">
    <location>
        <position position="188"/>
    </location>
    <ligand>
        <name>ATP</name>
        <dbReference type="ChEBI" id="CHEBI:30616"/>
    </ligand>
</feature>
<dbReference type="EMBL" id="JAQIBC010000003">
    <property type="protein sequence ID" value="MDM5263879.1"/>
    <property type="molecule type" value="Genomic_DNA"/>
</dbReference>
<dbReference type="Pfam" id="PF17769">
    <property type="entry name" value="PurK_C"/>
    <property type="match status" value="1"/>
</dbReference>
<keyword evidence="4 5" id="KW-0436">Ligase</keyword>
<dbReference type="SUPFAM" id="SSF52440">
    <property type="entry name" value="PreATP-grasp domain"/>
    <property type="match status" value="1"/>
</dbReference>
<dbReference type="InterPro" id="IPR054350">
    <property type="entry name" value="PurT/PurK_preATP-grasp"/>
</dbReference>
<dbReference type="SUPFAM" id="SSF51246">
    <property type="entry name" value="Rudiment single hybrid motif"/>
    <property type="match status" value="1"/>
</dbReference>
<evidence type="ECO:0000256" key="2">
    <source>
        <dbReference type="ARBA" id="ARBA00022755"/>
    </source>
</evidence>
<dbReference type="SUPFAM" id="SSF56059">
    <property type="entry name" value="Glutathione synthetase ATP-binding domain-like"/>
    <property type="match status" value="1"/>
</dbReference>
<comment type="function">
    <text evidence="5">Catalyzes the ATP-dependent conversion of 5-aminoimidazole ribonucleotide (AIR) and HCO(3)- to N5-carboxyaminoimidazole ribonucleotide (N5-CAIR).</text>
</comment>
<dbReference type="InterPro" id="IPR011761">
    <property type="entry name" value="ATP-grasp"/>
</dbReference>
<evidence type="ECO:0000313" key="8">
    <source>
        <dbReference type="Proteomes" id="UP001169066"/>
    </source>
</evidence>
<evidence type="ECO:0000256" key="3">
    <source>
        <dbReference type="ARBA" id="ARBA00022840"/>
    </source>
</evidence>
<evidence type="ECO:0000256" key="1">
    <source>
        <dbReference type="ARBA" id="ARBA00022741"/>
    </source>
</evidence>
<dbReference type="Gene3D" id="3.40.50.20">
    <property type="match status" value="1"/>
</dbReference>
<evidence type="ECO:0000256" key="5">
    <source>
        <dbReference type="RuleBase" id="RU361200"/>
    </source>
</evidence>
<dbReference type="NCBIfam" id="NF004679">
    <property type="entry name" value="PRK06019.1-5"/>
    <property type="match status" value="1"/>
</dbReference>
<keyword evidence="3 4" id="KW-0067">ATP-binding</keyword>
<dbReference type="InterPro" id="IPR003135">
    <property type="entry name" value="ATP-grasp_carboxylate-amine"/>
</dbReference>
<dbReference type="GO" id="GO:0034028">
    <property type="term" value="F:5-(carboxyamino)imidazole ribonucleotide synthase activity"/>
    <property type="evidence" value="ECO:0007669"/>
    <property type="project" value="UniProtKB-EC"/>
</dbReference>
<dbReference type="InterPro" id="IPR005875">
    <property type="entry name" value="PurK"/>
</dbReference>
<proteinExistence type="inferred from homology"/>
<organism evidence="7 8">
    <name type="scientific">Sulfurovum xiamenensis</name>
    <dbReference type="NCBI Taxonomy" id="3019066"/>
    <lineage>
        <taxon>Bacteria</taxon>
        <taxon>Pseudomonadati</taxon>
        <taxon>Campylobacterota</taxon>
        <taxon>Epsilonproteobacteria</taxon>
        <taxon>Campylobacterales</taxon>
        <taxon>Sulfurovaceae</taxon>
        <taxon>Sulfurovum</taxon>
    </lineage>
</organism>
<dbReference type="PANTHER" id="PTHR11609:SF5">
    <property type="entry name" value="PHOSPHORIBOSYLAMINOIMIDAZOLE CARBOXYLASE"/>
    <property type="match status" value="1"/>
</dbReference>
<feature type="binding site" evidence="4">
    <location>
        <begin position="267"/>
        <end position="268"/>
    </location>
    <ligand>
        <name>ATP</name>
        <dbReference type="ChEBI" id="CHEBI:30616"/>
    </ligand>
</feature>
<accession>A0ABT7QSI2</accession>
<keyword evidence="2 4" id="KW-0658">Purine biosynthesis</keyword>
<keyword evidence="1 4" id="KW-0547">Nucleotide-binding</keyword>
<feature type="binding site" evidence="4">
    <location>
        <position position="151"/>
    </location>
    <ligand>
        <name>ATP</name>
        <dbReference type="ChEBI" id="CHEBI:30616"/>
    </ligand>
</feature>
<dbReference type="InterPro" id="IPR011054">
    <property type="entry name" value="Rudment_hybrid_motif"/>
</dbReference>
<dbReference type="PANTHER" id="PTHR11609">
    <property type="entry name" value="PURINE BIOSYNTHESIS PROTEIN 6/7, PUR6/7"/>
    <property type="match status" value="1"/>
</dbReference>
<dbReference type="InterPro" id="IPR013815">
    <property type="entry name" value="ATP_grasp_subdomain_1"/>
</dbReference>
<comment type="pathway">
    <text evidence="4 5">Purine metabolism; IMP biosynthesis via de novo pathway; 5-amino-1-(5-phospho-D-ribosyl)imidazole-4-carboxylate from 5-amino-1-(5-phospho-D-ribosyl)imidazole (N5-CAIR route): step 1/2.</text>
</comment>
<evidence type="ECO:0000256" key="4">
    <source>
        <dbReference type="HAMAP-Rule" id="MF_01928"/>
    </source>
</evidence>
<comment type="caution">
    <text evidence="7">The sequence shown here is derived from an EMBL/GenBank/DDBJ whole genome shotgun (WGS) entry which is preliminary data.</text>
</comment>
<dbReference type="EC" id="6.3.4.18" evidence="4 5"/>
<dbReference type="HAMAP" id="MF_01928">
    <property type="entry name" value="PurK"/>
    <property type="match status" value="1"/>
</dbReference>
<comment type="subunit">
    <text evidence="4 5">Homodimer.</text>
</comment>
<dbReference type="Gene3D" id="3.30.1490.20">
    <property type="entry name" value="ATP-grasp fold, A domain"/>
    <property type="match status" value="1"/>
</dbReference>